<evidence type="ECO:0000313" key="2">
    <source>
        <dbReference type="Proteomes" id="UP001558850"/>
    </source>
</evidence>
<evidence type="ECO:0000313" key="1">
    <source>
        <dbReference type="EMBL" id="MEX3935148.1"/>
    </source>
</evidence>
<gene>
    <name evidence="1" type="ORF">AB4Y32_25715</name>
</gene>
<name>A0ACC6U621_9BURK</name>
<sequence length="74" mass="7904">MSTIVLTSVLTCPQCGAATPEIMPTDACQLYYGCPACHALLRPKPGDCCVFCSFGSVPCPPVQHKRACCEPQTR</sequence>
<protein>
    <submittedName>
        <fullName evidence="1">GDCCVxC domain-containing (Seleno)protein</fullName>
    </submittedName>
</protein>
<dbReference type="Proteomes" id="UP001558850">
    <property type="component" value="Unassembled WGS sequence"/>
</dbReference>
<dbReference type="EMBL" id="JBFRCH010000018">
    <property type="protein sequence ID" value="MEX3935148.1"/>
    <property type="molecule type" value="Genomic_DNA"/>
</dbReference>
<reference evidence="1" key="1">
    <citation type="submission" date="2024-07" db="EMBL/GenBank/DDBJ databases">
        <title>A survey of Mimosa microsymbionts across Brazilian biomes reveals a high diversity of Paraburkholderia nodulating endemic species, but also that Cupriavidus is common as a symbiont of widespread species.</title>
        <authorList>
            <person name="Rouws L."/>
            <person name="Barauna A."/>
            <person name="Beukes C."/>
            <person name="Rouws J.R.C."/>
            <person name="De Faria S.M."/>
            <person name="Gross E."/>
            <person name="Bueno Dos Reis Junior F."/>
            <person name="Simon M.F."/>
            <person name="Maluk M."/>
            <person name="Odee D.W."/>
            <person name="Kenicer G."/>
            <person name="Young J.P.W."/>
            <person name="Reis V.M."/>
            <person name="Zilli J."/>
            <person name="James E.K."/>
        </authorList>
    </citation>
    <scope>NUCLEOTIDE SEQUENCE</scope>
    <source>
        <strain evidence="1">EG181B</strain>
    </source>
</reference>
<organism evidence="1 2">
    <name type="scientific">Paraburkholderia phymatum</name>
    <dbReference type="NCBI Taxonomy" id="148447"/>
    <lineage>
        <taxon>Bacteria</taxon>
        <taxon>Pseudomonadati</taxon>
        <taxon>Pseudomonadota</taxon>
        <taxon>Betaproteobacteria</taxon>
        <taxon>Burkholderiales</taxon>
        <taxon>Burkholderiaceae</taxon>
        <taxon>Paraburkholderia</taxon>
    </lineage>
</organism>
<accession>A0ACC6U621</accession>
<keyword evidence="2" id="KW-1185">Reference proteome</keyword>
<proteinExistence type="predicted"/>
<comment type="caution">
    <text evidence="1">The sequence shown here is derived from an EMBL/GenBank/DDBJ whole genome shotgun (WGS) entry which is preliminary data.</text>
</comment>